<dbReference type="GO" id="GO:0030687">
    <property type="term" value="C:preribosome, large subunit precursor"/>
    <property type="evidence" value="ECO:0007669"/>
    <property type="project" value="TreeGrafter"/>
</dbReference>
<dbReference type="PANTHER" id="PTHR16038">
    <property type="entry name" value="NOP SEVEN ASSOCIATED PROTEIN 1"/>
    <property type="match status" value="1"/>
</dbReference>
<dbReference type="GO" id="GO:0005730">
    <property type="term" value="C:nucleolus"/>
    <property type="evidence" value="ECO:0007669"/>
    <property type="project" value="InterPro"/>
</dbReference>
<dbReference type="Pfam" id="PF00400">
    <property type="entry name" value="WD40"/>
    <property type="match status" value="1"/>
</dbReference>
<feature type="compositionally biased region" description="Basic residues" evidence="1">
    <location>
        <begin position="430"/>
        <end position="447"/>
    </location>
</feature>
<protein>
    <recommendedName>
        <fullName evidence="3">WD repeat-containing protein 74</fullName>
    </recommendedName>
</protein>
<feature type="compositionally biased region" description="Acidic residues" evidence="1">
    <location>
        <begin position="343"/>
        <end position="352"/>
    </location>
</feature>
<dbReference type="SUPFAM" id="SSF50998">
    <property type="entry name" value="Quinoprotein alcohol dehydrogenase-like"/>
    <property type="match status" value="1"/>
</dbReference>
<dbReference type="AlphaFoldDB" id="A0A1I8MTA5"/>
<dbReference type="InterPro" id="IPR001680">
    <property type="entry name" value="WD40_rpt"/>
</dbReference>
<dbReference type="SMART" id="SM00320">
    <property type="entry name" value="WD40"/>
    <property type="match status" value="2"/>
</dbReference>
<dbReference type="PANTHER" id="PTHR16038:SF4">
    <property type="entry name" value="WD REPEAT-CONTAINING PROTEIN 74"/>
    <property type="match status" value="1"/>
</dbReference>
<evidence type="ECO:0000313" key="2">
    <source>
        <dbReference type="EnsemblMetazoa" id="MDOA008236-PB"/>
    </source>
</evidence>
<accession>A0A1I8MTA5</accession>
<feature type="compositionally biased region" description="Acidic residues" evidence="1">
    <location>
        <begin position="396"/>
        <end position="421"/>
    </location>
</feature>
<dbReference type="eggNOG" id="KOG3881">
    <property type="taxonomic scope" value="Eukaryota"/>
</dbReference>
<gene>
    <name evidence="2" type="primary">101896838</name>
</gene>
<dbReference type="STRING" id="7370.A0A1I8MTA5"/>
<dbReference type="VEuPathDB" id="VectorBase:MDOA008236"/>
<evidence type="ECO:0008006" key="3">
    <source>
        <dbReference type="Google" id="ProtNLM"/>
    </source>
</evidence>
<sequence>MKWTTANLKSPNYTENHEIYVGTKTGTFKKLLPAYEDKPFKQSNLQDLNELDKDSHITSLSFANANKSEILIGRGKSTAQVHSVRTGHTQYTIDFEESPIAGLARYDNCVVAGFGNGHIRSVAINDDGDIDEEQPKLLLDKVGDDMSRLRQCPSDRNIVAVGGKGRQNNLKIFDMAAGGKQLFTSKNLPNDYLQLEVPIWDCDVGFFDSPHTLATCSRYGYVRLYDTRKQRRPVQCYATEDQMSFTTLAANGNYIYTGTTMGALKAFDIRRMKTFVHTYKGFTGGISDLHLDASGKYLASACLDRYVRVHNVDSCVMLYQCYVKSKATRVLLRESMENPNAAEDGEEMEDDENGGKSNGKNKKKANKTQGGNVSEDEEYENMFDNMQTICDNGNDAQDDENNSDDDNEDGEGDSSNEEEPEEKQKSSKVGSKRKAKGNAIKNKKKKN</sequence>
<dbReference type="VEuPathDB" id="VectorBase:MDOMA2_004828"/>
<dbReference type="GO" id="GO:0042273">
    <property type="term" value="P:ribosomal large subunit biogenesis"/>
    <property type="evidence" value="ECO:0007669"/>
    <property type="project" value="InterPro"/>
</dbReference>
<dbReference type="InterPro" id="IPR011047">
    <property type="entry name" value="Quinoprotein_ADH-like_sf"/>
</dbReference>
<reference evidence="2" key="1">
    <citation type="submission" date="2020-05" db="UniProtKB">
        <authorList>
            <consortium name="EnsemblMetazoa"/>
        </authorList>
    </citation>
    <scope>IDENTIFICATION</scope>
    <source>
        <strain evidence="2">Aabys</strain>
    </source>
</reference>
<feature type="region of interest" description="Disordered" evidence="1">
    <location>
        <begin position="338"/>
        <end position="447"/>
    </location>
</feature>
<name>A0A1I8MTA5_MUSDO</name>
<dbReference type="OrthoDB" id="18388at2759"/>
<dbReference type="Gene3D" id="2.130.10.10">
    <property type="entry name" value="YVTN repeat-like/Quinoprotein amine dehydrogenase"/>
    <property type="match status" value="2"/>
</dbReference>
<evidence type="ECO:0000256" key="1">
    <source>
        <dbReference type="SAM" id="MobiDB-lite"/>
    </source>
</evidence>
<dbReference type="InterPro" id="IPR037379">
    <property type="entry name" value="WDR74/Nsa1"/>
</dbReference>
<organism evidence="2">
    <name type="scientific">Musca domestica</name>
    <name type="common">House fly</name>
    <dbReference type="NCBI Taxonomy" id="7370"/>
    <lineage>
        <taxon>Eukaryota</taxon>
        <taxon>Metazoa</taxon>
        <taxon>Ecdysozoa</taxon>
        <taxon>Arthropoda</taxon>
        <taxon>Hexapoda</taxon>
        <taxon>Insecta</taxon>
        <taxon>Pterygota</taxon>
        <taxon>Neoptera</taxon>
        <taxon>Endopterygota</taxon>
        <taxon>Diptera</taxon>
        <taxon>Brachycera</taxon>
        <taxon>Muscomorpha</taxon>
        <taxon>Muscoidea</taxon>
        <taxon>Muscidae</taxon>
        <taxon>Musca</taxon>
    </lineage>
</organism>
<dbReference type="InterPro" id="IPR015943">
    <property type="entry name" value="WD40/YVTN_repeat-like_dom_sf"/>
</dbReference>
<proteinExistence type="predicted"/>
<dbReference type="EnsemblMetazoa" id="MDOA008236-RB">
    <property type="protein sequence ID" value="MDOA008236-PB"/>
    <property type="gene ID" value="MDOA008236"/>
</dbReference>